<dbReference type="AlphaFoldDB" id="A0A518G6H6"/>
<protein>
    <submittedName>
        <fullName evidence="1">Uncharacterized protein</fullName>
    </submittedName>
</protein>
<reference evidence="1 2" key="1">
    <citation type="submission" date="2019-02" db="EMBL/GenBank/DDBJ databases">
        <title>Deep-cultivation of Planctomycetes and their phenomic and genomic characterization uncovers novel biology.</title>
        <authorList>
            <person name="Wiegand S."/>
            <person name="Jogler M."/>
            <person name="Boedeker C."/>
            <person name="Pinto D."/>
            <person name="Vollmers J."/>
            <person name="Rivas-Marin E."/>
            <person name="Kohn T."/>
            <person name="Peeters S.H."/>
            <person name="Heuer A."/>
            <person name="Rast P."/>
            <person name="Oberbeckmann S."/>
            <person name="Bunk B."/>
            <person name="Jeske O."/>
            <person name="Meyerdierks A."/>
            <person name="Storesund J.E."/>
            <person name="Kallscheuer N."/>
            <person name="Luecker S."/>
            <person name="Lage O.M."/>
            <person name="Pohl T."/>
            <person name="Merkel B.J."/>
            <person name="Hornburger P."/>
            <person name="Mueller R.-W."/>
            <person name="Bruemmer F."/>
            <person name="Labrenz M."/>
            <person name="Spormann A.M."/>
            <person name="Op den Camp H."/>
            <person name="Overmann J."/>
            <person name="Amann R."/>
            <person name="Jetten M.S.M."/>
            <person name="Mascher T."/>
            <person name="Medema M.H."/>
            <person name="Devos D.P."/>
            <person name="Kaster A.-K."/>
            <person name="Ovreas L."/>
            <person name="Rohde M."/>
            <person name="Galperin M.Y."/>
            <person name="Jogler C."/>
        </authorList>
    </citation>
    <scope>NUCLEOTIDE SEQUENCE [LARGE SCALE GENOMIC DNA]</scope>
    <source>
        <strain evidence="1 2">Q31a</strain>
    </source>
</reference>
<name>A0A518G6H6_9BACT</name>
<keyword evidence="2" id="KW-1185">Reference proteome</keyword>
<evidence type="ECO:0000313" key="2">
    <source>
        <dbReference type="Proteomes" id="UP000318017"/>
    </source>
</evidence>
<sequence length="109" mass="11524">MPLGAQAYRISSWANKCTDHVFDGNAVDLSGGGVTQGIHDSTNFYLSFIAVLLCASSQGCQLACEIGCCNRRYPARAATIATIDLCLGLPMYGALDSGILVVCIQQFSL</sequence>
<dbReference type="KEGG" id="ahel:Q31a_24880"/>
<evidence type="ECO:0000313" key="1">
    <source>
        <dbReference type="EMBL" id="QDV24174.1"/>
    </source>
</evidence>
<organism evidence="1 2">
    <name type="scientific">Aureliella helgolandensis</name>
    <dbReference type="NCBI Taxonomy" id="2527968"/>
    <lineage>
        <taxon>Bacteria</taxon>
        <taxon>Pseudomonadati</taxon>
        <taxon>Planctomycetota</taxon>
        <taxon>Planctomycetia</taxon>
        <taxon>Pirellulales</taxon>
        <taxon>Pirellulaceae</taxon>
        <taxon>Aureliella</taxon>
    </lineage>
</organism>
<proteinExistence type="predicted"/>
<gene>
    <name evidence="1" type="ORF">Q31a_24880</name>
</gene>
<dbReference type="EMBL" id="CP036298">
    <property type="protein sequence ID" value="QDV24174.1"/>
    <property type="molecule type" value="Genomic_DNA"/>
</dbReference>
<accession>A0A518G6H6</accession>
<dbReference type="Proteomes" id="UP000318017">
    <property type="component" value="Chromosome"/>
</dbReference>